<dbReference type="InterPro" id="IPR002491">
    <property type="entry name" value="ABC_transptr_periplasmic_BD"/>
</dbReference>
<keyword evidence="5 6" id="KW-0732">Signal</keyword>
<dbReference type="PANTHER" id="PTHR30532">
    <property type="entry name" value="IRON III DICITRATE-BINDING PERIPLASMIC PROTEIN"/>
    <property type="match status" value="1"/>
</dbReference>
<dbReference type="Gene3D" id="3.40.50.1980">
    <property type="entry name" value="Nitrogenase molybdenum iron protein domain"/>
    <property type="match status" value="2"/>
</dbReference>
<dbReference type="Proteomes" id="UP000284547">
    <property type="component" value="Unassembled WGS sequence"/>
</dbReference>
<feature type="signal peptide" evidence="6">
    <location>
        <begin position="1"/>
        <end position="22"/>
    </location>
</feature>
<evidence type="ECO:0000256" key="5">
    <source>
        <dbReference type="ARBA" id="ARBA00022729"/>
    </source>
</evidence>
<keyword evidence="3" id="KW-0813">Transport</keyword>
<evidence type="ECO:0000313" key="9">
    <source>
        <dbReference type="Proteomes" id="UP000284547"/>
    </source>
</evidence>
<evidence type="ECO:0000256" key="1">
    <source>
        <dbReference type="ARBA" id="ARBA00004196"/>
    </source>
</evidence>
<keyword evidence="4" id="KW-0408">Iron</keyword>
<dbReference type="CDD" id="cd01140">
    <property type="entry name" value="FatB"/>
    <property type="match status" value="1"/>
</dbReference>
<dbReference type="EMBL" id="QWEY01000007">
    <property type="protein sequence ID" value="RGP36604.1"/>
    <property type="molecule type" value="Genomic_DNA"/>
</dbReference>
<dbReference type="InterPro" id="IPR051313">
    <property type="entry name" value="Bact_iron-sidero_bind"/>
</dbReference>
<organism evidence="8 9">
    <name type="scientific">Pseudotabrizicola alkalilacus</name>
    <dbReference type="NCBI Taxonomy" id="2305252"/>
    <lineage>
        <taxon>Bacteria</taxon>
        <taxon>Pseudomonadati</taxon>
        <taxon>Pseudomonadota</taxon>
        <taxon>Alphaproteobacteria</taxon>
        <taxon>Rhodobacterales</taxon>
        <taxon>Paracoccaceae</taxon>
        <taxon>Pseudotabrizicola</taxon>
    </lineage>
</organism>
<dbReference type="GO" id="GO:0030288">
    <property type="term" value="C:outer membrane-bounded periplasmic space"/>
    <property type="evidence" value="ECO:0007669"/>
    <property type="project" value="TreeGrafter"/>
</dbReference>
<reference evidence="8 9" key="1">
    <citation type="submission" date="2018-08" db="EMBL/GenBank/DDBJ databases">
        <title>Flavobacterium tibetense sp. nov., isolated from a wetland YonghuCo on Tibetan Plateau.</title>
        <authorList>
            <person name="Phurbu D."/>
            <person name="Lu H."/>
            <person name="Xing P."/>
        </authorList>
    </citation>
    <scope>NUCLEOTIDE SEQUENCE [LARGE SCALE GENOMIC DNA]</scope>
    <source>
        <strain evidence="8 9">DJC</strain>
    </source>
</reference>
<keyword evidence="4" id="KW-0406">Ion transport</keyword>
<sequence length="296" mass="30630">MIRAPLFGLLAALPLAVTMAQADPVTLLTAQGEVSVPAAPAKVAVFDIAAIDTLTALGVTPDGTPDKLYVDYLSDVPVNPVGTLFEPDLEALAQLAPDLIIVGGRSSTQVDALSPIAPTIDMTIWEDIPAEARQRIEAYGTLFGRTEQAADLLATYDAILTAAKAAVAGKGTALILQTNGSKVSAYGKGSRFGWIHTALDLPEAYANLNPDTHGDAVSFEFIAQANPDWLIVVDRAAAIGETASAQATLDNPLVAGTTAGQKGQIIYMSSGPIYIAGGGYTSITTTLSELTAAFSK</sequence>
<dbReference type="SUPFAM" id="SSF53807">
    <property type="entry name" value="Helical backbone' metal receptor"/>
    <property type="match status" value="1"/>
</dbReference>
<dbReference type="InterPro" id="IPR033870">
    <property type="entry name" value="FatB"/>
</dbReference>
<comment type="similarity">
    <text evidence="2">Belongs to the bacterial solute-binding protein 8 family.</text>
</comment>
<proteinExistence type="inferred from homology"/>
<comment type="caution">
    <text evidence="8">The sequence shown here is derived from an EMBL/GenBank/DDBJ whole genome shotgun (WGS) entry which is preliminary data.</text>
</comment>
<dbReference type="PANTHER" id="PTHR30532:SF28">
    <property type="entry name" value="PETROBACTIN-BINDING PROTEIN YCLQ"/>
    <property type="match status" value="1"/>
</dbReference>
<feature type="domain" description="Fe/B12 periplasmic-binding" evidence="7">
    <location>
        <begin position="42"/>
        <end position="296"/>
    </location>
</feature>
<evidence type="ECO:0000256" key="6">
    <source>
        <dbReference type="SAM" id="SignalP"/>
    </source>
</evidence>
<gene>
    <name evidence="8" type="ORF">D1012_13095</name>
</gene>
<dbReference type="AlphaFoldDB" id="A0A411Z0N0"/>
<dbReference type="RefSeq" id="WP_118152929.1">
    <property type="nucleotide sequence ID" value="NZ_QWEY01000007.1"/>
</dbReference>
<dbReference type="Pfam" id="PF01497">
    <property type="entry name" value="Peripla_BP_2"/>
    <property type="match status" value="1"/>
</dbReference>
<evidence type="ECO:0000256" key="3">
    <source>
        <dbReference type="ARBA" id="ARBA00022448"/>
    </source>
</evidence>
<accession>A0A411Z0N0</accession>
<keyword evidence="9" id="KW-1185">Reference proteome</keyword>
<dbReference type="GO" id="GO:1901678">
    <property type="term" value="P:iron coordination entity transport"/>
    <property type="evidence" value="ECO:0007669"/>
    <property type="project" value="UniProtKB-ARBA"/>
</dbReference>
<evidence type="ECO:0000313" key="8">
    <source>
        <dbReference type="EMBL" id="RGP36604.1"/>
    </source>
</evidence>
<evidence type="ECO:0000256" key="4">
    <source>
        <dbReference type="ARBA" id="ARBA00022496"/>
    </source>
</evidence>
<name>A0A411Z0N0_9RHOB</name>
<evidence type="ECO:0000259" key="7">
    <source>
        <dbReference type="PROSITE" id="PS50983"/>
    </source>
</evidence>
<keyword evidence="4" id="KW-0410">Iron transport</keyword>
<dbReference type="OrthoDB" id="63946at2"/>
<feature type="chain" id="PRO_5019017990" evidence="6">
    <location>
        <begin position="23"/>
        <end position="296"/>
    </location>
</feature>
<dbReference type="PROSITE" id="PS50983">
    <property type="entry name" value="FE_B12_PBP"/>
    <property type="match status" value="1"/>
</dbReference>
<evidence type="ECO:0000256" key="2">
    <source>
        <dbReference type="ARBA" id="ARBA00008814"/>
    </source>
</evidence>
<comment type="subcellular location">
    <subcellularLocation>
        <location evidence="1">Cell envelope</location>
    </subcellularLocation>
</comment>
<protein>
    <submittedName>
        <fullName evidence="8">Siderophore ABC transporter substrate-binding protein</fullName>
    </submittedName>
</protein>